<sequence length="202" mass="22376">MSSASLLTSLLQYNAWANQELFSELRHLDPVAHPAELHAALRILNHILVVERIFVANLQGISHGYSATNTQATPTLEALYQAVQDTDRWYLEYVAGLSPEQLAERLHLRFVDGDAGCMSREEMLAHIVSHGGYHRGAVGRIMAQLALAPPRDIYTRFLHQAEPERRQVSPGGSHAAAATRPEQLTASLDEEDEVPHDSPNTL</sequence>
<evidence type="ECO:0000256" key="2">
    <source>
        <dbReference type="ARBA" id="ARBA00022723"/>
    </source>
</evidence>
<name>A0ABT4XL96_9PSED</name>
<evidence type="ECO:0000313" key="5">
    <source>
        <dbReference type="Proteomes" id="UP001212042"/>
    </source>
</evidence>
<dbReference type="EMBL" id="JAQJZJ010000014">
    <property type="protein sequence ID" value="MDA7089002.1"/>
    <property type="molecule type" value="Genomic_DNA"/>
</dbReference>
<organism evidence="4 5">
    <name type="scientific">Pseudomonas aestuarii</name>
    <dbReference type="NCBI Taxonomy" id="3018340"/>
    <lineage>
        <taxon>Bacteria</taxon>
        <taxon>Pseudomonadati</taxon>
        <taxon>Pseudomonadota</taxon>
        <taxon>Gammaproteobacteria</taxon>
        <taxon>Pseudomonadales</taxon>
        <taxon>Pseudomonadaceae</taxon>
        <taxon>Pseudomonas</taxon>
    </lineage>
</organism>
<dbReference type="SUPFAM" id="SSF109854">
    <property type="entry name" value="DinB/YfiT-like putative metalloenzymes"/>
    <property type="match status" value="1"/>
</dbReference>
<dbReference type="Proteomes" id="UP001212042">
    <property type="component" value="Unassembled WGS sequence"/>
</dbReference>
<dbReference type="Gene3D" id="1.20.120.450">
    <property type="entry name" value="dinb family like domain"/>
    <property type="match status" value="1"/>
</dbReference>
<reference evidence="4 5" key="1">
    <citation type="submission" date="2023-01" db="EMBL/GenBank/DDBJ databases">
        <title>Pseudomonas SA3-5T sp. nov., isolated from tidal flat sediment.</title>
        <authorList>
            <person name="Kim H.S."/>
            <person name="Kim J.-S."/>
            <person name="Suh M.K."/>
            <person name="Eom M.K."/>
            <person name="Lee J.-S."/>
        </authorList>
    </citation>
    <scope>NUCLEOTIDE SEQUENCE [LARGE SCALE GENOMIC DNA]</scope>
    <source>
        <strain evidence="4 5">SA3-5</strain>
    </source>
</reference>
<gene>
    <name evidence="4" type="ORF">PH586_21720</name>
</gene>
<proteinExistence type="inferred from homology"/>
<evidence type="ECO:0000256" key="1">
    <source>
        <dbReference type="ARBA" id="ARBA00008635"/>
    </source>
</evidence>
<keyword evidence="5" id="KW-1185">Reference proteome</keyword>
<evidence type="ECO:0000256" key="3">
    <source>
        <dbReference type="SAM" id="MobiDB-lite"/>
    </source>
</evidence>
<dbReference type="Pfam" id="PF05163">
    <property type="entry name" value="DinB"/>
    <property type="match status" value="1"/>
</dbReference>
<keyword evidence="2" id="KW-0479">Metal-binding</keyword>
<protein>
    <submittedName>
        <fullName evidence="4">DinB family protein</fullName>
    </submittedName>
</protein>
<dbReference type="InterPro" id="IPR034660">
    <property type="entry name" value="DinB/YfiT-like"/>
</dbReference>
<dbReference type="InterPro" id="IPR007837">
    <property type="entry name" value="DinB"/>
</dbReference>
<evidence type="ECO:0000313" key="4">
    <source>
        <dbReference type="EMBL" id="MDA7089002.1"/>
    </source>
</evidence>
<feature type="region of interest" description="Disordered" evidence="3">
    <location>
        <begin position="163"/>
        <end position="202"/>
    </location>
</feature>
<comment type="caution">
    <text evidence="4">The sequence shown here is derived from an EMBL/GenBank/DDBJ whole genome shotgun (WGS) entry which is preliminary data.</text>
</comment>
<dbReference type="RefSeq" id="WP_271349893.1">
    <property type="nucleotide sequence ID" value="NZ_JAQJZJ010000014.1"/>
</dbReference>
<dbReference type="PANTHER" id="PTHR37302:SF1">
    <property type="entry name" value="PROTEIN DINB"/>
    <property type="match status" value="1"/>
</dbReference>
<dbReference type="PANTHER" id="PTHR37302">
    <property type="entry name" value="SLR1116 PROTEIN"/>
    <property type="match status" value="1"/>
</dbReference>
<comment type="similarity">
    <text evidence="1">Belongs to the DinB family.</text>
</comment>
<accession>A0ABT4XL96</accession>